<evidence type="ECO:0000256" key="1">
    <source>
        <dbReference type="SAM" id="MobiDB-lite"/>
    </source>
</evidence>
<proteinExistence type="predicted"/>
<gene>
    <name evidence="3" type="ORF">K489DRAFT_405870</name>
</gene>
<dbReference type="OrthoDB" id="3920481at2759"/>
<dbReference type="GeneID" id="54364994"/>
<reference evidence="3" key="1">
    <citation type="submission" date="2020-01" db="EMBL/GenBank/DDBJ databases">
        <authorList>
            <consortium name="DOE Joint Genome Institute"/>
            <person name="Haridas S."/>
            <person name="Albert R."/>
            <person name="Binder M."/>
            <person name="Bloem J."/>
            <person name="Labutti K."/>
            <person name="Salamov A."/>
            <person name="Andreopoulos B."/>
            <person name="Baker S.E."/>
            <person name="Barry K."/>
            <person name="Bills G."/>
            <person name="Bluhm B.H."/>
            <person name="Cannon C."/>
            <person name="Castanera R."/>
            <person name="Culley D.E."/>
            <person name="Daum C."/>
            <person name="Ezra D."/>
            <person name="Gonzalez J.B."/>
            <person name="Henrissat B."/>
            <person name="Kuo A."/>
            <person name="Liang C."/>
            <person name="Lipzen A."/>
            <person name="Lutzoni F."/>
            <person name="Magnuson J."/>
            <person name="Mondo S."/>
            <person name="Nolan M."/>
            <person name="Ohm R."/>
            <person name="Pangilinan J."/>
            <person name="Park H.-J."/>
            <person name="Ramirez L."/>
            <person name="Alfaro M."/>
            <person name="Sun H."/>
            <person name="Tritt A."/>
            <person name="Yoshinaga Y."/>
            <person name="Zwiers L.-H."/>
            <person name="Turgeon B.G."/>
            <person name="Goodwin S.B."/>
            <person name="Spatafora J.W."/>
            <person name="Crous P.W."/>
            <person name="Grigoriev I.V."/>
        </authorList>
    </citation>
    <scope>NUCLEOTIDE SEQUENCE</scope>
    <source>
        <strain evidence="3">CBS 342.82</strain>
    </source>
</reference>
<reference evidence="3" key="3">
    <citation type="submission" date="2025-08" db="UniProtKB">
        <authorList>
            <consortium name="RefSeq"/>
        </authorList>
    </citation>
    <scope>IDENTIFICATION</scope>
    <source>
        <strain evidence="3">CBS 342.82</strain>
    </source>
</reference>
<organism evidence="3">
    <name type="scientific">Dissoconium aciculare CBS 342.82</name>
    <dbReference type="NCBI Taxonomy" id="1314786"/>
    <lineage>
        <taxon>Eukaryota</taxon>
        <taxon>Fungi</taxon>
        <taxon>Dikarya</taxon>
        <taxon>Ascomycota</taxon>
        <taxon>Pezizomycotina</taxon>
        <taxon>Dothideomycetes</taxon>
        <taxon>Dothideomycetidae</taxon>
        <taxon>Mycosphaerellales</taxon>
        <taxon>Dissoconiaceae</taxon>
        <taxon>Dissoconium</taxon>
    </lineage>
</organism>
<accession>A0A6J3MGQ1</accession>
<feature type="compositionally biased region" description="Polar residues" evidence="1">
    <location>
        <begin position="14"/>
        <end position="23"/>
    </location>
</feature>
<feature type="compositionally biased region" description="Low complexity" evidence="1">
    <location>
        <begin position="34"/>
        <end position="43"/>
    </location>
</feature>
<dbReference type="Proteomes" id="UP000504637">
    <property type="component" value="Unplaced"/>
</dbReference>
<name>A0A6J3MGQ1_9PEZI</name>
<feature type="region of interest" description="Disordered" evidence="1">
    <location>
        <begin position="14"/>
        <end position="43"/>
    </location>
</feature>
<keyword evidence="2" id="KW-1185">Reference proteome</keyword>
<protein>
    <submittedName>
        <fullName evidence="3">Uncharacterized protein</fullName>
    </submittedName>
</protein>
<sequence length="101" mass="10906">MAANFLQLQTGAAYSTKGSNPTASRPAVRPTQNLLDLDGSSDGSDCSAVDACPSSQEYARCSRCQRTPSIDVRTGLWNMIQYGLNLWYCSRCAALVGLPKR</sequence>
<reference evidence="3" key="2">
    <citation type="submission" date="2020-04" db="EMBL/GenBank/DDBJ databases">
        <authorList>
            <consortium name="NCBI Genome Project"/>
        </authorList>
    </citation>
    <scope>NUCLEOTIDE SEQUENCE</scope>
    <source>
        <strain evidence="3">CBS 342.82</strain>
    </source>
</reference>
<dbReference type="RefSeq" id="XP_033464172.1">
    <property type="nucleotide sequence ID" value="XM_033607194.1"/>
</dbReference>
<evidence type="ECO:0000313" key="2">
    <source>
        <dbReference type="Proteomes" id="UP000504637"/>
    </source>
</evidence>
<evidence type="ECO:0000313" key="3">
    <source>
        <dbReference type="RefSeq" id="XP_033464172.1"/>
    </source>
</evidence>
<dbReference type="AlphaFoldDB" id="A0A6J3MGQ1"/>